<dbReference type="AlphaFoldDB" id="L1LA98"/>
<keyword evidence="1" id="KW-1133">Transmembrane helix</keyword>
<dbReference type="EMBL" id="ACOU01000007">
    <property type="protein sequence ID" value="EKX72189.1"/>
    <property type="molecule type" value="Genomic_DNA"/>
</dbReference>
<dbReference type="GeneID" id="15805015"/>
<organism evidence="2 3">
    <name type="scientific">Theileria equi strain WA</name>
    <dbReference type="NCBI Taxonomy" id="1537102"/>
    <lineage>
        <taxon>Eukaryota</taxon>
        <taxon>Sar</taxon>
        <taxon>Alveolata</taxon>
        <taxon>Apicomplexa</taxon>
        <taxon>Aconoidasida</taxon>
        <taxon>Piroplasmida</taxon>
        <taxon>Theileriidae</taxon>
        <taxon>Theileria</taxon>
    </lineage>
</organism>
<dbReference type="Proteomes" id="UP000031512">
    <property type="component" value="Unassembled WGS sequence"/>
</dbReference>
<evidence type="ECO:0000256" key="1">
    <source>
        <dbReference type="SAM" id="Phobius"/>
    </source>
</evidence>
<gene>
    <name evidence="2" type="ORF">BEWA_046530</name>
</gene>
<evidence type="ECO:0000313" key="3">
    <source>
        <dbReference type="Proteomes" id="UP000031512"/>
    </source>
</evidence>
<reference evidence="2 3" key="1">
    <citation type="journal article" date="2012" name="BMC Genomics">
        <title>Comparative genomic analysis and phylogenetic position of Theileria equi.</title>
        <authorList>
            <person name="Kappmeyer L.S."/>
            <person name="Thiagarajan M."/>
            <person name="Herndon D.R."/>
            <person name="Ramsay J.D."/>
            <person name="Caler E."/>
            <person name="Djikeng A."/>
            <person name="Gillespie J.J."/>
            <person name="Lau A.O."/>
            <person name="Roalson E.H."/>
            <person name="Silva J.C."/>
            <person name="Silva M.G."/>
            <person name="Suarez C.E."/>
            <person name="Ueti M.W."/>
            <person name="Nene V.M."/>
            <person name="Mealey R.H."/>
            <person name="Knowles D.P."/>
            <person name="Brayton K.A."/>
        </authorList>
    </citation>
    <scope>NUCLEOTIDE SEQUENCE [LARGE SCALE GENOMIC DNA]</scope>
    <source>
        <strain evidence="2 3">WA</strain>
    </source>
</reference>
<dbReference type="VEuPathDB" id="PiroplasmaDB:BEWA_046530"/>
<proteinExistence type="predicted"/>
<evidence type="ECO:0000313" key="2">
    <source>
        <dbReference type="EMBL" id="EKX72189.1"/>
    </source>
</evidence>
<protein>
    <submittedName>
        <fullName evidence="2">Uncharacterized protein</fullName>
    </submittedName>
</protein>
<keyword evidence="1" id="KW-0812">Transmembrane</keyword>
<name>L1LA98_THEEQ</name>
<keyword evidence="1" id="KW-0472">Membrane</keyword>
<comment type="caution">
    <text evidence="2">The sequence shown here is derived from an EMBL/GenBank/DDBJ whole genome shotgun (WGS) entry which is preliminary data.</text>
</comment>
<keyword evidence="3" id="KW-1185">Reference proteome</keyword>
<sequence length="449" mass="50637">MGTKTVDIDISKKNDSGSVKIDTDNKPVTKDGAVLCGYVKRTYRVDKEYNIKNIKKGGTSQNVFATLGLCSSVSVFFWKTKLDKPLLIQLGENGDYYKTDNDHDWSLDSSIGSHNLLTTLDERNCRKNSLHVIDIGQNSRKNSYNCPYCGPGKILLDYDDRNNGRYNYIAYHYTAASGFGNIRNGNDTIFSIPEKIITISAYWYTKEAPTPLLFCYGSGGSSEWYSRYDGDRIWSSLMGSPLSTRIDPTILQATLQENCIPKVIIDLSEPVNASYSPTNNTLKFKVESTEISSNSGLWKFTHTMNKSGIFKTKEIVHKNEKLEGVKFFYQLNSISAYYYEDDPADRSKLLLVGLEIRDGTRTKYEYYKRPDNSGYWIELNQLEGDTEPLKEVNTKLEMLKKEYFPEPFDASIIAGGVIVGLACLCLLGIAMWKVGPSVRTLLASRQPLL</sequence>
<feature type="transmembrane region" description="Helical" evidence="1">
    <location>
        <begin position="410"/>
        <end position="432"/>
    </location>
</feature>
<accession>L1LA98</accession>
<dbReference type="RefSeq" id="XP_004831641.1">
    <property type="nucleotide sequence ID" value="XM_004831584.1"/>
</dbReference>
<dbReference type="KEGG" id="beq:BEWA_046530"/>